<feature type="signal peptide" evidence="1">
    <location>
        <begin position="1"/>
        <end position="22"/>
    </location>
</feature>
<dbReference type="RefSeq" id="WP_007641695.1">
    <property type="nucleotide sequence ID" value="NC_020514.1"/>
</dbReference>
<dbReference type="EMBL" id="CP003837">
    <property type="protein sequence ID" value="AGH45239.1"/>
    <property type="molecule type" value="Genomic_DNA"/>
</dbReference>
<evidence type="ECO:0000256" key="1">
    <source>
        <dbReference type="SAM" id="SignalP"/>
    </source>
</evidence>
<dbReference type="PATRIC" id="fig|1129794.4.peg.3113"/>
<proteinExistence type="predicted"/>
<dbReference type="AlphaFoldDB" id="K7AB64"/>
<keyword evidence="3" id="KW-1185">Reference proteome</keyword>
<evidence type="ECO:0000313" key="3">
    <source>
        <dbReference type="Proteomes" id="UP000011864"/>
    </source>
</evidence>
<keyword evidence="1" id="KW-0732">Signal</keyword>
<dbReference type="OrthoDB" id="6388938at2"/>
<reference evidence="2 3" key="1">
    <citation type="journal article" date="2013" name="Genome Announc.">
        <title>Complete Genome Sequence of Glaciecola psychrophila Strain 170T.</title>
        <authorList>
            <person name="Yin J."/>
            <person name="Chen J."/>
            <person name="Liu G."/>
            <person name="Yu Y."/>
            <person name="Song L."/>
            <person name="Wang X."/>
            <person name="Qu X."/>
        </authorList>
    </citation>
    <scope>NUCLEOTIDE SEQUENCE [LARGE SCALE GENOMIC DNA]</scope>
    <source>
        <strain evidence="2 3">170</strain>
    </source>
</reference>
<protein>
    <submittedName>
        <fullName evidence="2">Uncharacterized protein</fullName>
    </submittedName>
</protein>
<accession>K7AB64</accession>
<sequence length="98" mass="10813">MKTTYTIMAILVSVLFSQTAEAKLGANRSTMQLESSIGINIETEIVNNINMMLENVQAPAIKLDVVKQLGIETLQSQTNELVQNVSLPEFKFKVVIAD</sequence>
<dbReference type="KEGG" id="gps:C427_3130"/>
<evidence type="ECO:0000313" key="2">
    <source>
        <dbReference type="EMBL" id="AGH45239.1"/>
    </source>
</evidence>
<dbReference type="STRING" id="1129794.C427_3130"/>
<feature type="chain" id="PRO_5003899013" evidence="1">
    <location>
        <begin position="23"/>
        <end position="98"/>
    </location>
</feature>
<name>K7AB64_9ALTE</name>
<dbReference type="HOGENOM" id="CLU_2331206_0_0_6"/>
<dbReference type="Proteomes" id="UP000011864">
    <property type="component" value="Chromosome"/>
</dbReference>
<organism evidence="2 3">
    <name type="scientific">Paraglaciecola psychrophila 170</name>
    <dbReference type="NCBI Taxonomy" id="1129794"/>
    <lineage>
        <taxon>Bacteria</taxon>
        <taxon>Pseudomonadati</taxon>
        <taxon>Pseudomonadota</taxon>
        <taxon>Gammaproteobacteria</taxon>
        <taxon>Alteromonadales</taxon>
        <taxon>Alteromonadaceae</taxon>
        <taxon>Paraglaciecola</taxon>
    </lineage>
</organism>
<gene>
    <name evidence="2" type="ORF">C427_3130</name>
</gene>